<dbReference type="AlphaFoldDB" id="A0A4Q4S5W7"/>
<keyword evidence="2" id="KW-1185">Reference proteome</keyword>
<name>A0A4Q4S5W7_9PLEO</name>
<proteinExistence type="predicted"/>
<organism evidence="1 2">
    <name type="scientific">Alternaria arborescens</name>
    <dbReference type="NCBI Taxonomy" id="156630"/>
    <lineage>
        <taxon>Eukaryota</taxon>
        <taxon>Fungi</taxon>
        <taxon>Dikarya</taxon>
        <taxon>Ascomycota</taxon>
        <taxon>Pezizomycotina</taxon>
        <taxon>Dothideomycetes</taxon>
        <taxon>Pleosporomycetidae</taxon>
        <taxon>Pleosporales</taxon>
        <taxon>Pleosporineae</taxon>
        <taxon>Pleosporaceae</taxon>
        <taxon>Alternaria</taxon>
        <taxon>Alternaria sect. Alternaria</taxon>
    </lineage>
</organism>
<dbReference type="EMBL" id="PEJP01000018">
    <property type="protein sequence ID" value="RYO65380.1"/>
    <property type="molecule type" value="Genomic_DNA"/>
</dbReference>
<evidence type="ECO:0000313" key="2">
    <source>
        <dbReference type="Proteomes" id="UP000293823"/>
    </source>
</evidence>
<reference evidence="2" key="1">
    <citation type="journal article" date="2019" name="bioRxiv">
        <title>Genomics, evolutionary history and diagnostics of the Alternaria alternata species group including apple and Asian pear pathotypes.</title>
        <authorList>
            <person name="Armitage A.D."/>
            <person name="Cockerton H.M."/>
            <person name="Sreenivasaprasad S."/>
            <person name="Woodhall J.W."/>
            <person name="Lane C.R."/>
            <person name="Harrison R.J."/>
            <person name="Clarkson J.P."/>
        </authorList>
    </citation>
    <scope>NUCLEOTIDE SEQUENCE [LARGE SCALE GENOMIC DNA]</scope>
    <source>
        <strain evidence="2">RGR 97.0016</strain>
    </source>
</reference>
<comment type="caution">
    <text evidence="1">The sequence shown here is derived from an EMBL/GenBank/DDBJ whole genome shotgun (WGS) entry which is preliminary data.</text>
</comment>
<gene>
    <name evidence="1" type="ORF">AA0113_g5269</name>
</gene>
<protein>
    <submittedName>
        <fullName evidence="1">Uncharacterized protein</fullName>
    </submittedName>
</protein>
<sequence length="86" mass="9689">MIQPKFSRSYLACVHDVADLWFELIGWLNAVLVEPAVVKYGTVKFGGGAHVDDHSQVSDEGVVDHERSVLISWKSWVSRLRRPPAE</sequence>
<accession>A0A4Q4S5W7</accession>
<dbReference type="Proteomes" id="UP000293823">
    <property type="component" value="Unassembled WGS sequence"/>
</dbReference>
<evidence type="ECO:0000313" key="1">
    <source>
        <dbReference type="EMBL" id="RYO65380.1"/>
    </source>
</evidence>